<dbReference type="PANTHER" id="PTHR43143:SF1">
    <property type="entry name" value="SERINE_THREONINE-PROTEIN PHOSPHATASE CPPED1"/>
    <property type="match status" value="1"/>
</dbReference>
<accession>A0A1F2WMA6</accession>
<dbReference type="AlphaFoldDB" id="A0A1F2WMA6"/>
<sequence>MVKTFRKCKFLLIAAFALLILLTLSSCSKGSRGSEDSIQEDKGPGNHYSFLVCGDPDGRVDLLERIISQRGESEFLVIVGDLTTGSGIQEMKRMKDFLDSKAMPYHVIPGDNDMPGGNLSNFQSVFGPDYYATDVQDSHLVFLDDAVPGIGCPGDELTWLKGDLSGAGGKVIIAFAHVPAGAPVTLSDADAMSREADSAREMLALLRDAGTAVLYSGHIHAYLPFSDGPPRIIVSGGAGASLHLSEPAGGYYHFLRVTVNDDQITEEVIRL</sequence>
<dbReference type="Gene3D" id="3.60.21.10">
    <property type="match status" value="1"/>
</dbReference>
<gene>
    <name evidence="3" type="ORF">A2Y75_12290</name>
</gene>
<protein>
    <recommendedName>
        <fullName evidence="2">Calcineurin-like phosphoesterase domain-containing protein</fullName>
    </recommendedName>
</protein>
<dbReference type="InterPro" id="IPR051918">
    <property type="entry name" value="STPP_CPPED1"/>
</dbReference>
<dbReference type="STRING" id="1797197.A2Y75_12290"/>
<dbReference type="Proteomes" id="UP000177876">
    <property type="component" value="Unassembled WGS sequence"/>
</dbReference>
<keyword evidence="1" id="KW-0732">Signal</keyword>
<name>A0A1F2WMA6_9ACTN</name>
<feature type="chain" id="PRO_5038379019" description="Calcineurin-like phosphoesterase domain-containing protein" evidence="1">
    <location>
        <begin position="29"/>
        <end position="271"/>
    </location>
</feature>
<dbReference type="InterPro" id="IPR004843">
    <property type="entry name" value="Calcineurin-like_PHP"/>
</dbReference>
<dbReference type="PROSITE" id="PS51257">
    <property type="entry name" value="PROKAR_LIPOPROTEIN"/>
    <property type="match status" value="1"/>
</dbReference>
<evidence type="ECO:0000313" key="3">
    <source>
        <dbReference type="EMBL" id="OFW58000.1"/>
    </source>
</evidence>
<evidence type="ECO:0000256" key="1">
    <source>
        <dbReference type="SAM" id="SignalP"/>
    </source>
</evidence>
<proteinExistence type="predicted"/>
<feature type="signal peptide" evidence="1">
    <location>
        <begin position="1"/>
        <end position="28"/>
    </location>
</feature>
<reference evidence="3 4" key="1">
    <citation type="journal article" date="2016" name="Nat. Commun.">
        <title>Thousands of microbial genomes shed light on interconnected biogeochemical processes in an aquifer system.</title>
        <authorList>
            <person name="Anantharaman K."/>
            <person name="Brown C.T."/>
            <person name="Hug L.A."/>
            <person name="Sharon I."/>
            <person name="Castelle C.J."/>
            <person name="Probst A.J."/>
            <person name="Thomas B.C."/>
            <person name="Singh A."/>
            <person name="Wilkins M.J."/>
            <person name="Karaoz U."/>
            <person name="Brodie E.L."/>
            <person name="Williams K.H."/>
            <person name="Hubbard S.S."/>
            <person name="Banfield J.F."/>
        </authorList>
    </citation>
    <scope>NUCLEOTIDE SEQUENCE [LARGE SCALE GENOMIC DNA]</scope>
</reference>
<dbReference type="EMBL" id="MELK01000028">
    <property type="protein sequence ID" value="OFW58000.1"/>
    <property type="molecule type" value="Genomic_DNA"/>
</dbReference>
<comment type="caution">
    <text evidence="3">The sequence shown here is derived from an EMBL/GenBank/DDBJ whole genome shotgun (WGS) entry which is preliminary data.</text>
</comment>
<dbReference type="Pfam" id="PF00149">
    <property type="entry name" value="Metallophos"/>
    <property type="match status" value="1"/>
</dbReference>
<dbReference type="InterPro" id="IPR029052">
    <property type="entry name" value="Metallo-depent_PP-like"/>
</dbReference>
<dbReference type="GO" id="GO:0016787">
    <property type="term" value="F:hydrolase activity"/>
    <property type="evidence" value="ECO:0007669"/>
    <property type="project" value="InterPro"/>
</dbReference>
<evidence type="ECO:0000259" key="2">
    <source>
        <dbReference type="Pfam" id="PF00149"/>
    </source>
</evidence>
<organism evidence="3 4">
    <name type="scientific">Candidatus Solincola sediminis</name>
    <dbReference type="NCBI Taxonomy" id="1797199"/>
    <lineage>
        <taxon>Bacteria</taxon>
        <taxon>Bacillati</taxon>
        <taxon>Actinomycetota</taxon>
        <taxon>Candidatus Geothermincolia</taxon>
        <taxon>Candidatus Geothermincolales</taxon>
        <taxon>Candidatus Geothermincolaceae</taxon>
        <taxon>Candidatus Solincola</taxon>
    </lineage>
</organism>
<dbReference type="SUPFAM" id="SSF56300">
    <property type="entry name" value="Metallo-dependent phosphatases"/>
    <property type="match status" value="1"/>
</dbReference>
<evidence type="ECO:0000313" key="4">
    <source>
        <dbReference type="Proteomes" id="UP000177876"/>
    </source>
</evidence>
<feature type="domain" description="Calcineurin-like phosphoesterase" evidence="2">
    <location>
        <begin position="49"/>
        <end position="222"/>
    </location>
</feature>
<dbReference type="PANTHER" id="PTHR43143">
    <property type="entry name" value="METALLOPHOSPHOESTERASE, CALCINEURIN SUPERFAMILY"/>
    <property type="match status" value="1"/>
</dbReference>